<proteinExistence type="predicted"/>
<dbReference type="Gene3D" id="3.30.110.170">
    <property type="entry name" value="Protein of unknown function (DUF541), domain 1"/>
    <property type="match status" value="1"/>
</dbReference>
<dbReference type="AlphaFoldDB" id="A0A7X0FSI3"/>
<dbReference type="Pfam" id="PF04402">
    <property type="entry name" value="SIMPL"/>
    <property type="match status" value="1"/>
</dbReference>
<evidence type="ECO:0000313" key="1">
    <source>
        <dbReference type="EMBL" id="MBB6392231.1"/>
    </source>
</evidence>
<dbReference type="RefSeq" id="WP_184751324.1">
    <property type="nucleotide sequence ID" value="NZ_BAAAJR010000011.1"/>
</dbReference>
<dbReference type="Proteomes" id="UP000537775">
    <property type="component" value="Unassembled WGS sequence"/>
</dbReference>
<organism evidence="1 2">
    <name type="scientific">Microbacterium thalassium</name>
    <dbReference type="NCBI Taxonomy" id="362649"/>
    <lineage>
        <taxon>Bacteria</taxon>
        <taxon>Bacillati</taxon>
        <taxon>Actinomycetota</taxon>
        <taxon>Actinomycetes</taxon>
        <taxon>Micrococcales</taxon>
        <taxon>Microbacteriaceae</taxon>
        <taxon>Microbacterium</taxon>
    </lineage>
</organism>
<protein>
    <submittedName>
        <fullName evidence="1">Uncharacterized protein YggE</fullName>
    </submittedName>
</protein>
<comment type="caution">
    <text evidence="1">The sequence shown here is derived from an EMBL/GenBank/DDBJ whole genome shotgun (WGS) entry which is preliminary data.</text>
</comment>
<keyword evidence="2" id="KW-1185">Reference proteome</keyword>
<sequence length="222" mass="23524">MTDVVITVRGQHETRIAPERGIVHLSVRAESRDRGAVVERIAALAEPVRDDLAARKSAGAVEEWSSQRVALWSDRPWGPDGKRQAPVHHASVDFVATFSDFAAMSWWVGEVVDRDGVELGWIDWRLTPETRARVEQEVATEAVGVAVARATAYAAALGLASVVPAEIADLGLLADTPAPAAPRAEMARAAAFAGAPSGAPVAQFEPEDITVAAGVEARFTAS</sequence>
<accession>A0A7X0FSI3</accession>
<gene>
    <name evidence="1" type="ORF">HD594_002544</name>
</gene>
<dbReference type="InterPro" id="IPR007497">
    <property type="entry name" value="SIMPL/DUF541"/>
</dbReference>
<reference evidence="1 2" key="1">
    <citation type="submission" date="2020-08" db="EMBL/GenBank/DDBJ databases">
        <title>Sequencing the genomes of 1000 actinobacteria strains.</title>
        <authorList>
            <person name="Klenk H.-P."/>
        </authorList>
    </citation>
    <scope>NUCLEOTIDE SEQUENCE [LARGE SCALE GENOMIC DNA]</scope>
    <source>
        <strain evidence="1 2">DSM 12511</strain>
    </source>
</reference>
<dbReference type="EMBL" id="JACHML010000001">
    <property type="protein sequence ID" value="MBB6392231.1"/>
    <property type="molecule type" value="Genomic_DNA"/>
</dbReference>
<name>A0A7X0FSI3_9MICO</name>
<evidence type="ECO:0000313" key="2">
    <source>
        <dbReference type="Proteomes" id="UP000537775"/>
    </source>
</evidence>
<dbReference type="Gene3D" id="3.30.70.2970">
    <property type="entry name" value="Protein of unknown function (DUF541), domain 2"/>
    <property type="match status" value="1"/>
</dbReference>